<dbReference type="RefSeq" id="WP_272737274.1">
    <property type="nucleotide sequence ID" value="NZ_CP116942.1"/>
</dbReference>
<dbReference type="Pfam" id="PF03309">
    <property type="entry name" value="Pan_kinase"/>
    <property type="match status" value="1"/>
</dbReference>
<feature type="binding site" evidence="16">
    <location>
        <position position="200"/>
    </location>
    <ligand>
        <name>substrate</name>
    </ligand>
</feature>
<evidence type="ECO:0000256" key="10">
    <source>
        <dbReference type="ARBA" id="ARBA00022777"/>
    </source>
</evidence>
<evidence type="ECO:0000256" key="8">
    <source>
        <dbReference type="ARBA" id="ARBA00022679"/>
    </source>
</evidence>
<evidence type="ECO:0000256" key="7">
    <source>
        <dbReference type="ARBA" id="ARBA00022490"/>
    </source>
</evidence>
<evidence type="ECO:0000256" key="14">
    <source>
        <dbReference type="ARBA" id="ARBA00038036"/>
    </source>
</evidence>
<dbReference type="EC" id="2.7.1.33" evidence="6 16"/>
<gene>
    <name evidence="16" type="primary">coaX</name>
    <name evidence="17" type="ORF">PO878_03320</name>
</gene>
<dbReference type="AlphaFoldDB" id="A0AAE9YAX6"/>
<proteinExistence type="inferred from homology"/>
<evidence type="ECO:0000256" key="11">
    <source>
        <dbReference type="ARBA" id="ARBA00022840"/>
    </source>
</evidence>
<name>A0AAE9YAX6_9ACTN</name>
<feature type="binding site" evidence="16">
    <location>
        <position position="145"/>
    </location>
    <ligand>
        <name>K(+)</name>
        <dbReference type="ChEBI" id="CHEBI:29103"/>
    </ligand>
</feature>
<comment type="function">
    <text evidence="16">Catalyzes the phosphorylation of pantothenate (Pan), the first step in CoA biosynthesis.</text>
</comment>
<evidence type="ECO:0000313" key="18">
    <source>
        <dbReference type="Proteomes" id="UP001216390"/>
    </source>
</evidence>
<dbReference type="Gene3D" id="3.30.420.40">
    <property type="match status" value="2"/>
</dbReference>
<feature type="active site" description="Proton acceptor" evidence="16">
    <location>
        <position position="125"/>
    </location>
</feature>
<dbReference type="GO" id="GO:0004594">
    <property type="term" value="F:pantothenate kinase activity"/>
    <property type="evidence" value="ECO:0007669"/>
    <property type="project" value="UniProtKB-UniRule"/>
</dbReference>
<reference evidence="17" key="1">
    <citation type="submission" date="2023-01" db="EMBL/GenBank/DDBJ databases">
        <title>The diversity of Class Acidimicrobiia in South China Sea sediment environments and the proposal of Iamia marina sp. nov., a novel species of the genus Iamia.</title>
        <authorList>
            <person name="He Y."/>
            <person name="Tian X."/>
        </authorList>
    </citation>
    <scope>NUCLEOTIDE SEQUENCE</scope>
    <source>
        <strain evidence="17">DSM 19957</strain>
    </source>
</reference>
<dbReference type="PANTHER" id="PTHR34265">
    <property type="entry name" value="TYPE III PANTOTHENATE KINASE"/>
    <property type="match status" value="1"/>
</dbReference>
<comment type="pathway">
    <text evidence="4 16">Cofactor biosynthesis; coenzyme A biosynthesis; CoA from (R)-pantothenate: step 1/5.</text>
</comment>
<dbReference type="PANTHER" id="PTHR34265:SF1">
    <property type="entry name" value="TYPE III PANTOTHENATE KINASE"/>
    <property type="match status" value="1"/>
</dbReference>
<dbReference type="NCBIfam" id="NF009855">
    <property type="entry name" value="PRK13321.1"/>
    <property type="match status" value="1"/>
</dbReference>
<sequence length="270" mass="28798">MLLAIDVGNTQTVIGLYRGADADEPAAEGTSRCEQGLLDHWRIATNAARTADEHALVVQEFLGFHGFSFDDDIDGIVISSVVPRATAAFREMTERYFGFRPVVIEPGVRTGMPVLTDNPREVGADRIANAVAAIDVYGGPAVVIDFGTATTYDAISADGELLGCAIAPGIDISLDALYQRADALRRIELVEPRSVVGRTTVDALQAGAIYGFAGQVDGIVDRMVDEVGDDATILATGGLASLIAPYTRTIEHIEPWLTLHGLRLVFAKNL</sequence>
<evidence type="ECO:0000256" key="12">
    <source>
        <dbReference type="ARBA" id="ARBA00022958"/>
    </source>
</evidence>
<feature type="binding site" evidence="16">
    <location>
        <position position="148"/>
    </location>
    <ligand>
        <name>ATP</name>
        <dbReference type="ChEBI" id="CHEBI:30616"/>
    </ligand>
</feature>
<keyword evidence="7 16" id="KW-0963">Cytoplasm</keyword>
<feature type="binding site" evidence="16">
    <location>
        <begin position="123"/>
        <end position="126"/>
    </location>
    <ligand>
        <name>substrate</name>
    </ligand>
</feature>
<keyword evidence="9 16" id="KW-0547">Nucleotide-binding</keyword>
<evidence type="ECO:0000256" key="13">
    <source>
        <dbReference type="ARBA" id="ARBA00022993"/>
    </source>
</evidence>
<dbReference type="NCBIfam" id="TIGR00671">
    <property type="entry name" value="baf"/>
    <property type="match status" value="1"/>
</dbReference>
<comment type="cofactor">
    <cofactor evidence="16">
        <name>NH4(+)</name>
        <dbReference type="ChEBI" id="CHEBI:28938"/>
    </cofactor>
    <cofactor evidence="16">
        <name>K(+)</name>
        <dbReference type="ChEBI" id="CHEBI:29103"/>
    </cofactor>
    <text evidence="16">A monovalent cation. Ammonium or potassium.</text>
</comment>
<organism evidence="17 18">
    <name type="scientific">Iamia majanohamensis</name>
    <dbReference type="NCBI Taxonomy" id="467976"/>
    <lineage>
        <taxon>Bacteria</taxon>
        <taxon>Bacillati</taxon>
        <taxon>Actinomycetota</taxon>
        <taxon>Acidimicrobiia</taxon>
        <taxon>Acidimicrobiales</taxon>
        <taxon>Iamiaceae</taxon>
        <taxon>Iamia</taxon>
    </lineage>
</organism>
<keyword evidence="16" id="KW-0479">Metal-binding</keyword>
<dbReference type="HAMAP" id="MF_01274">
    <property type="entry name" value="Pantothen_kinase_3"/>
    <property type="match status" value="1"/>
</dbReference>
<evidence type="ECO:0000256" key="9">
    <source>
        <dbReference type="ARBA" id="ARBA00022741"/>
    </source>
</evidence>
<comment type="caution">
    <text evidence="16">Lacks conserved residue(s) required for the propagation of feature annotation.</text>
</comment>
<evidence type="ECO:0000256" key="15">
    <source>
        <dbReference type="ARBA" id="ARBA00040883"/>
    </source>
</evidence>
<keyword evidence="11 16" id="KW-0067">ATP-binding</keyword>
<dbReference type="Proteomes" id="UP001216390">
    <property type="component" value="Chromosome"/>
</dbReference>
<protein>
    <recommendedName>
        <fullName evidence="15 16">Type III pantothenate kinase</fullName>
        <ecNumber evidence="6 16">2.7.1.33</ecNumber>
    </recommendedName>
    <alternativeName>
        <fullName evidence="16">PanK-III</fullName>
    </alternativeName>
    <alternativeName>
        <fullName evidence="16">Pantothenic acid kinase</fullName>
    </alternativeName>
</protein>
<dbReference type="GO" id="GO:0046872">
    <property type="term" value="F:metal ion binding"/>
    <property type="evidence" value="ECO:0007669"/>
    <property type="project" value="UniProtKB-KW"/>
</dbReference>
<dbReference type="SUPFAM" id="SSF53067">
    <property type="entry name" value="Actin-like ATPase domain"/>
    <property type="match status" value="2"/>
</dbReference>
<dbReference type="GO" id="GO:0005737">
    <property type="term" value="C:cytoplasm"/>
    <property type="evidence" value="ECO:0007669"/>
    <property type="project" value="UniProtKB-SubCell"/>
</dbReference>
<evidence type="ECO:0000256" key="6">
    <source>
        <dbReference type="ARBA" id="ARBA00012102"/>
    </source>
</evidence>
<dbReference type="InterPro" id="IPR004619">
    <property type="entry name" value="Type_III_PanK"/>
</dbReference>
<keyword evidence="8 16" id="KW-0808">Transferase</keyword>
<comment type="cofactor">
    <cofactor evidence="2">
        <name>K(+)</name>
        <dbReference type="ChEBI" id="CHEBI:29103"/>
    </cofactor>
</comment>
<keyword evidence="10 16" id="KW-0418">Kinase</keyword>
<comment type="catalytic activity">
    <reaction evidence="1 16">
        <text>(R)-pantothenate + ATP = (R)-4'-phosphopantothenate + ADP + H(+)</text>
        <dbReference type="Rhea" id="RHEA:16373"/>
        <dbReference type="ChEBI" id="CHEBI:10986"/>
        <dbReference type="ChEBI" id="CHEBI:15378"/>
        <dbReference type="ChEBI" id="CHEBI:29032"/>
        <dbReference type="ChEBI" id="CHEBI:30616"/>
        <dbReference type="ChEBI" id="CHEBI:456216"/>
        <dbReference type="EC" id="2.7.1.33"/>
    </reaction>
</comment>
<dbReference type="CDD" id="cd24015">
    <property type="entry name" value="ASKHA_NBD_PanK-III"/>
    <property type="match status" value="1"/>
</dbReference>
<dbReference type="InterPro" id="IPR043129">
    <property type="entry name" value="ATPase_NBD"/>
</dbReference>
<comment type="subunit">
    <text evidence="5 16">Homodimer.</text>
</comment>
<dbReference type="GO" id="GO:0005524">
    <property type="term" value="F:ATP binding"/>
    <property type="evidence" value="ECO:0007669"/>
    <property type="project" value="UniProtKB-UniRule"/>
</dbReference>
<accession>A0AAE9YAX6</accession>
<comment type="subcellular location">
    <subcellularLocation>
        <location evidence="3 16">Cytoplasm</location>
    </subcellularLocation>
</comment>
<dbReference type="EMBL" id="CP116942">
    <property type="protein sequence ID" value="WCO67753.1"/>
    <property type="molecule type" value="Genomic_DNA"/>
</dbReference>
<keyword evidence="13 16" id="KW-0173">Coenzyme A biosynthesis</keyword>
<evidence type="ECO:0000256" key="3">
    <source>
        <dbReference type="ARBA" id="ARBA00004496"/>
    </source>
</evidence>
<evidence type="ECO:0000256" key="1">
    <source>
        <dbReference type="ARBA" id="ARBA00001206"/>
    </source>
</evidence>
<evidence type="ECO:0000313" key="17">
    <source>
        <dbReference type="EMBL" id="WCO67753.1"/>
    </source>
</evidence>
<dbReference type="GO" id="GO:0015937">
    <property type="term" value="P:coenzyme A biosynthetic process"/>
    <property type="evidence" value="ECO:0007669"/>
    <property type="project" value="UniProtKB-UniRule"/>
</dbReference>
<feature type="binding site" evidence="16">
    <location>
        <begin position="6"/>
        <end position="13"/>
    </location>
    <ligand>
        <name>ATP</name>
        <dbReference type="ChEBI" id="CHEBI:30616"/>
    </ligand>
</feature>
<dbReference type="KEGG" id="ima:PO878_03320"/>
<comment type="similarity">
    <text evidence="14 16">Belongs to the type III pantothenate kinase family.</text>
</comment>
<keyword evidence="12 16" id="KW-0630">Potassium</keyword>
<evidence type="ECO:0000256" key="2">
    <source>
        <dbReference type="ARBA" id="ARBA00001958"/>
    </source>
</evidence>
<evidence type="ECO:0000256" key="5">
    <source>
        <dbReference type="ARBA" id="ARBA00011738"/>
    </source>
</evidence>
<evidence type="ECO:0000256" key="16">
    <source>
        <dbReference type="HAMAP-Rule" id="MF_01274"/>
    </source>
</evidence>
<evidence type="ECO:0000256" key="4">
    <source>
        <dbReference type="ARBA" id="ARBA00005225"/>
    </source>
</evidence>
<keyword evidence="18" id="KW-1185">Reference proteome</keyword>